<keyword evidence="4" id="KW-0802">TPR repeat</keyword>
<name>A0ABR4LTC4_9EURO</name>
<dbReference type="Pfam" id="PF13374">
    <property type="entry name" value="TPR_10"/>
    <property type="match status" value="1"/>
</dbReference>
<evidence type="ECO:0000313" key="8">
    <source>
        <dbReference type="Proteomes" id="UP001610432"/>
    </source>
</evidence>
<evidence type="ECO:0000256" key="4">
    <source>
        <dbReference type="ARBA" id="ARBA00022803"/>
    </source>
</evidence>
<comment type="caution">
    <text evidence="7">The sequence shown here is derived from an EMBL/GenBank/DDBJ whole genome shotgun (WGS) entry which is preliminary data.</text>
</comment>
<keyword evidence="2" id="KW-0963">Cytoplasm</keyword>
<evidence type="ECO:0008006" key="9">
    <source>
        <dbReference type="Google" id="ProtNLM"/>
    </source>
</evidence>
<dbReference type="InterPro" id="IPR011990">
    <property type="entry name" value="TPR-like_helical_dom_sf"/>
</dbReference>
<evidence type="ECO:0000256" key="2">
    <source>
        <dbReference type="ARBA" id="ARBA00022490"/>
    </source>
</evidence>
<keyword evidence="6" id="KW-1133">Transmembrane helix</keyword>
<evidence type="ECO:0000256" key="6">
    <source>
        <dbReference type="SAM" id="Phobius"/>
    </source>
</evidence>
<dbReference type="Proteomes" id="UP001610432">
    <property type="component" value="Unassembled WGS sequence"/>
</dbReference>
<dbReference type="Pfam" id="PF13424">
    <property type="entry name" value="TPR_12"/>
    <property type="match status" value="2"/>
</dbReference>
<accession>A0ABR4LTC4</accession>
<keyword evidence="6" id="KW-0812">Transmembrane</keyword>
<comment type="subcellular location">
    <subcellularLocation>
        <location evidence="1">Cytoplasm</location>
    </subcellularLocation>
</comment>
<evidence type="ECO:0000313" key="7">
    <source>
        <dbReference type="EMBL" id="KAL2867632.1"/>
    </source>
</evidence>
<dbReference type="PANTHER" id="PTHR45783">
    <property type="entry name" value="KINESIN LIGHT CHAIN"/>
    <property type="match status" value="1"/>
</dbReference>
<evidence type="ECO:0000256" key="3">
    <source>
        <dbReference type="ARBA" id="ARBA00022737"/>
    </source>
</evidence>
<dbReference type="SUPFAM" id="SSF48452">
    <property type="entry name" value="TPR-like"/>
    <property type="match status" value="2"/>
</dbReference>
<evidence type="ECO:0000256" key="5">
    <source>
        <dbReference type="SAM" id="MobiDB-lite"/>
    </source>
</evidence>
<organism evidence="7 8">
    <name type="scientific">Aspergillus lucknowensis</name>
    <dbReference type="NCBI Taxonomy" id="176173"/>
    <lineage>
        <taxon>Eukaryota</taxon>
        <taxon>Fungi</taxon>
        <taxon>Dikarya</taxon>
        <taxon>Ascomycota</taxon>
        <taxon>Pezizomycotina</taxon>
        <taxon>Eurotiomycetes</taxon>
        <taxon>Eurotiomycetidae</taxon>
        <taxon>Eurotiales</taxon>
        <taxon>Aspergillaceae</taxon>
        <taxon>Aspergillus</taxon>
        <taxon>Aspergillus subgen. Nidulantes</taxon>
    </lineage>
</organism>
<reference evidence="7 8" key="1">
    <citation type="submission" date="2024-07" db="EMBL/GenBank/DDBJ databases">
        <title>Section-level genome sequencing and comparative genomics of Aspergillus sections Usti and Cavernicolus.</title>
        <authorList>
            <consortium name="Lawrence Berkeley National Laboratory"/>
            <person name="Nybo J.L."/>
            <person name="Vesth T.C."/>
            <person name="Theobald S."/>
            <person name="Frisvad J.C."/>
            <person name="Larsen T.O."/>
            <person name="Kjaerboelling I."/>
            <person name="Rothschild-Mancinelli K."/>
            <person name="Lyhne E.K."/>
            <person name="Kogle M.E."/>
            <person name="Barry K."/>
            <person name="Clum A."/>
            <person name="Na H."/>
            <person name="Ledsgaard L."/>
            <person name="Lin J."/>
            <person name="Lipzen A."/>
            <person name="Kuo A."/>
            <person name="Riley R."/>
            <person name="Mondo S."/>
            <person name="Labutti K."/>
            <person name="Haridas S."/>
            <person name="Pangalinan J."/>
            <person name="Salamov A.A."/>
            <person name="Simmons B.A."/>
            <person name="Magnuson J.K."/>
            <person name="Chen J."/>
            <person name="Drula E."/>
            <person name="Henrissat B."/>
            <person name="Wiebenga A."/>
            <person name="Lubbers R.J."/>
            <person name="Gomes A.C."/>
            <person name="Macurrencykelacurrency M.R."/>
            <person name="Stajich J."/>
            <person name="Grigoriev I.V."/>
            <person name="Mortensen U.H."/>
            <person name="De Vries R.P."/>
            <person name="Baker S.E."/>
            <person name="Andersen M.R."/>
        </authorList>
    </citation>
    <scope>NUCLEOTIDE SEQUENCE [LARGE SCALE GENOMIC DNA]</scope>
    <source>
        <strain evidence="7 8">CBS 449.75</strain>
    </source>
</reference>
<feature type="transmembrane region" description="Helical" evidence="6">
    <location>
        <begin position="457"/>
        <end position="475"/>
    </location>
</feature>
<proteinExistence type="predicted"/>
<sequence>MDASPVTQRSDTLMCSTPSTTKRAESTVTSPITGIQSPERYKFKLFTTLGSFYASDYRLRTHILKQLETIVKRDPATGLSTELALCYRLGFGGIGAQNQQSLVPIPKELGHDNLEALFHSPSPYGGTLLNELSAMGHDLTNLAEPYDTYDRLRLAEKVIKEEIKVLEPIFNAPFAMPTLIFYLKFTLTCILRDLGQLEEAGRLAIVNTDSIQNFRGQDHMDTLSSMRVLATIYMEQGQFEEAQVIVAKVIEGQRRTLGEEHPETLKSSEDLAMIYVRQGRYRDAESVQVKVLEINCRTLGQEHPLSLRNLANLAMVYGSMEEEEKAINLLSSVVKTRQRILGEDHPDTLKSLGNLAMIHVFGGRLNQAERVLSYVVRQERRILGPEHPDSLNGAETLAWLWNDLGRHAEAWQLMSSCIDIRRKIYGPRHPETREDIELLESWARSWNIARIQMSLRIPLLVRGFPVIICIIFLLVN</sequence>
<keyword evidence="8" id="KW-1185">Reference proteome</keyword>
<feature type="region of interest" description="Disordered" evidence="5">
    <location>
        <begin position="1"/>
        <end position="31"/>
    </location>
</feature>
<keyword evidence="6" id="KW-0472">Membrane</keyword>
<protein>
    <recommendedName>
        <fullName evidence="9">Kinesin light chain</fullName>
    </recommendedName>
</protein>
<dbReference type="RefSeq" id="XP_070886611.1">
    <property type="nucleotide sequence ID" value="XM_071035483.1"/>
</dbReference>
<gene>
    <name evidence="7" type="ORF">BJX67DRAFT_80917</name>
</gene>
<dbReference type="GeneID" id="98150555"/>
<dbReference type="Gene3D" id="1.25.40.10">
    <property type="entry name" value="Tetratricopeptide repeat domain"/>
    <property type="match status" value="2"/>
</dbReference>
<dbReference type="EMBL" id="JBFXLQ010000018">
    <property type="protein sequence ID" value="KAL2867632.1"/>
    <property type="molecule type" value="Genomic_DNA"/>
</dbReference>
<keyword evidence="3" id="KW-0677">Repeat</keyword>
<dbReference type="PANTHER" id="PTHR45783:SF3">
    <property type="entry name" value="KINESIN LIGHT CHAIN"/>
    <property type="match status" value="1"/>
</dbReference>
<evidence type="ECO:0000256" key="1">
    <source>
        <dbReference type="ARBA" id="ARBA00004496"/>
    </source>
</evidence>
<dbReference type="InterPro" id="IPR002151">
    <property type="entry name" value="Kinesin_light"/>
</dbReference>